<gene>
    <name evidence="9" type="ORF">KL771_00805</name>
</gene>
<feature type="transmembrane region" description="Helical" evidence="7">
    <location>
        <begin position="96"/>
        <end position="119"/>
    </location>
</feature>
<dbReference type="AlphaFoldDB" id="A0A947CZ51"/>
<dbReference type="RefSeq" id="WP_261966663.1">
    <property type="nucleotide sequence ID" value="NZ_JAHHZF010000001.1"/>
</dbReference>
<keyword evidence="3" id="KW-1003">Cell membrane</keyword>
<dbReference type="PROSITE" id="PS50928">
    <property type="entry name" value="ABC_TM1"/>
    <property type="match status" value="1"/>
</dbReference>
<comment type="caution">
    <text evidence="9">The sequence shown here is derived from an EMBL/GenBank/DDBJ whole genome shotgun (WGS) entry which is preliminary data.</text>
</comment>
<proteinExistence type="inferred from homology"/>
<evidence type="ECO:0000256" key="5">
    <source>
        <dbReference type="ARBA" id="ARBA00022989"/>
    </source>
</evidence>
<evidence type="ECO:0000313" key="9">
    <source>
        <dbReference type="EMBL" id="MBT9287970.1"/>
    </source>
</evidence>
<feature type="transmembrane region" description="Helical" evidence="7">
    <location>
        <begin position="222"/>
        <end position="243"/>
    </location>
</feature>
<dbReference type="Proteomes" id="UP000766595">
    <property type="component" value="Unassembled WGS sequence"/>
</dbReference>
<dbReference type="InterPro" id="IPR035906">
    <property type="entry name" value="MetI-like_sf"/>
</dbReference>
<dbReference type="Pfam" id="PF00528">
    <property type="entry name" value="BPD_transp_1"/>
    <property type="match status" value="1"/>
</dbReference>
<evidence type="ECO:0000256" key="4">
    <source>
        <dbReference type="ARBA" id="ARBA00022692"/>
    </source>
</evidence>
<evidence type="ECO:0000256" key="7">
    <source>
        <dbReference type="RuleBase" id="RU363032"/>
    </source>
</evidence>
<keyword evidence="5 7" id="KW-1133">Transmembrane helix</keyword>
<keyword evidence="4 7" id="KW-0812">Transmembrane</keyword>
<evidence type="ECO:0000256" key="6">
    <source>
        <dbReference type="ARBA" id="ARBA00023136"/>
    </source>
</evidence>
<organism evidence="9 10">
    <name type="scientific">Prosthecodimorpha staleyi</name>
    <dbReference type="NCBI Taxonomy" id="2840188"/>
    <lineage>
        <taxon>Bacteria</taxon>
        <taxon>Pseudomonadati</taxon>
        <taxon>Pseudomonadota</taxon>
        <taxon>Alphaproteobacteria</taxon>
        <taxon>Hyphomicrobiales</taxon>
        <taxon>Ancalomicrobiaceae</taxon>
        <taxon>Prosthecodimorpha</taxon>
    </lineage>
</organism>
<keyword evidence="10" id="KW-1185">Reference proteome</keyword>
<dbReference type="GO" id="GO:0005886">
    <property type="term" value="C:plasma membrane"/>
    <property type="evidence" value="ECO:0007669"/>
    <property type="project" value="UniProtKB-SubCell"/>
</dbReference>
<evidence type="ECO:0000256" key="2">
    <source>
        <dbReference type="ARBA" id="ARBA00022448"/>
    </source>
</evidence>
<dbReference type="GO" id="GO:0055085">
    <property type="term" value="P:transmembrane transport"/>
    <property type="evidence" value="ECO:0007669"/>
    <property type="project" value="InterPro"/>
</dbReference>
<protein>
    <submittedName>
        <fullName evidence="9">ABC transporter permease</fullName>
    </submittedName>
</protein>
<feature type="transmembrane region" description="Helical" evidence="7">
    <location>
        <begin position="12"/>
        <end position="31"/>
    </location>
</feature>
<feature type="transmembrane region" description="Helical" evidence="7">
    <location>
        <begin position="63"/>
        <end position="84"/>
    </location>
</feature>
<dbReference type="CDD" id="cd06261">
    <property type="entry name" value="TM_PBP2"/>
    <property type="match status" value="1"/>
</dbReference>
<dbReference type="SUPFAM" id="SSF161098">
    <property type="entry name" value="MetI-like"/>
    <property type="match status" value="1"/>
</dbReference>
<dbReference type="PANTHER" id="PTHR30151">
    <property type="entry name" value="ALKANE SULFONATE ABC TRANSPORTER-RELATED, MEMBRANE SUBUNIT"/>
    <property type="match status" value="1"/>
</dbReference>
<evidence type="ECO:0000256" key="1">
    <source>
        <dbReference type="ARBA" id="ARBA00004651"/>
    </source>
</evidence>
<feature type="transmembrane region" description="Helical" evidence="7">
    <location>
        <begin position="180"/>
        <end position="202"/>
    </location>
</feature>
<keyword evidence="6 7" id="KW-0472">Membrane</keyword>
<feature type="transmembrane region" description="Helical" evidence="7">
    <location>
        <begin position="125"/>
        <end position="145"/>
    </location>
</feature>
<evidence type="ECO:0000259" key="8">
    <source>
        <dbReference type="PROSITE" id="PS50928"/>
    </source>
</evidence>
<comment type="similarity">
    <text evidence="7">Belongs to the binding-protein-dependent transport system permease family.</text>
</comment>
<dbReference type="InterPro" id="IPR000515">
    <property type="entry name" value="MetI-like"/>
</dbReference>
<keyword evidence="2 7" id="KW-0813">Transport</keyword>
<dbReference type="PANTHER" id="PTHR30151:SF0">
    <property type="entry name" value="ABC TRANSPORTER PERMEASE PROTEIN MJ0413-RELATED"/>
    <property type="match status" value="1"/>
</dbReference>
<feature type="domain" description="ABC transmembrane type-1" evidence="8">
    <location>
        <begin position="59"/>
        <end position="244"/>
    </location>
</feature>
<dbReference type="EMBL" id="JAHHZF010000001">
    <property type="protein sequence ID" value="MBT9287970.1"/>
    <property type="molecule type" value="Genomic_DNA"/>
</dbReference>
<comment type="subcellular location">
    <subcellularLocation>
        <location evidence="1 7">Cell membrane</location>
        <topology evidence="1 7">Multi-pass membrane protein</topology>
    </subcellularLocation>
</comment>
<evidence type="ECO:0000313" key="10">
    <source>
        <dbReference type="Proteomes" id="UP000766595"/>
    </source>
</evidence>
<reference evidence="9 10" key="1">
    <citation type="submission" date="2021-06" db="EMBL/GenBank/DDBJ databases">
        <authorList>
            <person name="Grouzdev D.S."/>
            <person name="Koziaeva V."/>
        </authorList>
    </citation>
    <scope>NUCLEOTIDE SEQUENCE [LARGE SCALE GENOMIC DNA]</scope>
    <source>
        <strain evidence="9 10">22</strain>
    </source>
</reference>
<accession>A0A947CZ51</accession>
<dbReference type="Gene3D" id="1.10.3720.10">
    <property type="entry name" value="MetI-like"/>
    <property type="match status" value="1"/>
</dbReference>
<sequence length="253" mass="27555">METFDARRLLPIIGPILFFAVWYVAVAYGLVNKVLFPSPFETVAHLFTSFGKGGMQVDVASTFLRTGTAFVIAAAIGVPIGVALGASESAYRSVEFLIDFFRSTPSSALIPLFLLIFGITDANKIAIASFAAFLVILFNSAYGVMNARKTRILAARVMGSNSWQIFKDVLIWESLSQTFVGLRTGVSIALVIVIVAEMFIGSETGLGHRIIDAQQVLNVKDMYASILITGALGYLLNLAFLLLEKRFIHWSGK</sequence>
<name>A0A947CZ51_9HYPH</name>
<evidence type="ECO:0000256" key="3">
    <source>
        <dbReference type="ARBA" id="ARBA00022475"/>
    </source>
</evidence>